<evidence type="ECO:0000256" key="2">
    <source>
        <dbReference type="ARBA" id="ARBA00005695"/>
    </source>
</evidence>
<feature type="chain" id="PRO_5002682385" evidence="5">
    <location>
        <begin position="24"/>
        <end position="524"/>
    </location>
</feature>
<evidence type="ECO:0000256" key="4">
    <source>
        <dbReference type="ARBA" id="ARBA00022729"/>
    </source>
</evidence>
<dbReference type="InterPro" id="IPR000914">
    <property type="entry name" value="SBP_5_dom"/>
</dbReference>
<dbReference type="CDD" id="cd08504">
    <property type="entry name" value="PBP2_OppA"/>
    <property type="match status" value="1"/>
</dbReference>
<dbReference type="Gene3D" id="3.90.76.10">
    <property type="entry name" value="Dipeptide-binding Protein, Domain 1"/>
    <property type="match status" value="1"/>
</dbReference>
<evidence type="ECO:0000256" key="5">
    <source>
        <dbReference type="SAM" id="SignalP"/>
    </source>
</evidence>
<dbReference type="Pfam" id="PF00496">
    <property type="entry name" value="SBP_bac_5"/>
    <property type="match status" value="1"/>
</dbReference>
<dbReference type="FunFam" id="3.90.76.10:FF:000001">
    <property type="entry name" value="Oligopeptide ABC transporter substrate-binding protein"/>
    <property type="match status" value="1"/>
</dbReference>
<dbReference type="InterPro" id="IPR039424">
    <property type="entry name" value="SBP_5"/>
</dbReference>
<dbReference type="GO" id="GO:0015833">
    <property type="term" value="P:peptide transport"/>
    <property type="evidence" value="ECO:0007669"/>
    <property type="project" value="TreeGrafter"/>
</dbReference>
<evidence type="ECO:0000256" key="3">
    <source>
        <dbReference type="ARBA" id="ARBA00022448"/>
    </source>
</evidence>
<organism evidence="7 8">
    <name type="scientific">Dichelobacter nodosus (strain VCS1703A)</name>
    <dbReference type="NCBI Taxonomy" id="246195"/>
    <lineage>
        <taxon>Bacteria</taxon>
        <taxon>Pseudomonadati</taxon>
        <taxon>Pseudomonadota</taxon>
        <taxon>Gammaproteobacteria</taxon>
        <taxon>Cardiobacteriales</taxon>
        <taxon>Cardiobacteriaceae</taxon>
        <taxon>Dichelobacter</taxon>
    </lineage>
</organism>
<dbReference type="STRING" id="246195.DNO_0452"/>
<keyword evidence="3" id="KW-0813">Transport</keyword>
<reference evidence="7 8" key="1">
    <citation type="journal article" date="2007" name="Nat. Biotechnol.">
        <title>Genome sequence and identification of candidate vaccine antigens from the animal pathogen Dichelobacter nodosus.</title>
        <authorList>
            <person name="Myers G.S."/>
            <person name="Parker D."/>
            <person name="Al-Hasani K."/>
            <person name="Kennan R.M."/>
            <person name="Seemann T."/>
            <person name="Ren Q."/>
            <person name="Badger J.H."/>
            <person name="Selengut J.D."/>
            <person name="Deboy R.T."/>
            <person name="Tettelin H."/>
            <person name="Boyce J.D."/>
            <person name="McCarl V.P."/>
            <person name="Han X."/>
            <person name="Nelson W.C."/>
            <person name="Madupu R."/>
            <person name="Mohamoud Y."/>
            <person name="Holley T."/>
            <person name="Fedorova N."/>
            <person name="Khouri H."/>
            <person name="Bottomley S.P."/>
            <person name="Whittington R.J."/>
            <person name="Adler B."/>
            <person name="Songer J.G."/>
            <person name="Rood J.I."/>
            <person name="Paulsen I.T."/>
        </authorList>
    </citation>
    <scope>NUCLEOTIDE SEQUENCE [LARGE SCALE GENOMIC DNA]</scope>
    <source>
        <strain evidence="7 8">VCS1703A</strain>
    </source>
</reference>
<accession>A5EVS7</accession>
<dbReference type="KEGG" id="dno:DNO_0452"/>
<comment type="similarity">
    <text evidence="2">Belongs to the bacterial solute-binding protein 5 family.</text>
</comment>
<evidence type="ECO:0000313" key="7">
    <source>
        <dbReference type="EMBL" id="ABQ13395.1"/>
    </source>
</evidence>
<dbReference type="InterPro" id="IPR030678">
    <property type="entry name" value="Peptide/Ni-bd"/>
</dbReference>
<dbReference type="EMBL" id="CP000513">
    <property type="protein sequence ID" value="ABQ13395.1"/>
    <property type="molecule type" value="Genomic_DNA"/>
</dbReference>
<dbReference type="RefSeq" id="WP_012030790.1">
    <property type="nucleotide sequence ID" value="NC_009446.1"/>
</dbReference>
<feature type="signal peptide" evidence="5">
    <location>
        <begin position="1"/>
        <end position="23"/>
    </location>
</feature>
<dbReference type="PIRSF" id="PIRSF002741">
    <property type="entry name" value="MppA"/>
    <property type="match status" value="1"/>
</dbReference>
<sequence length="524" mass="59493">MKYRFMVTLSLLFGALSSASLNAETLRRAIDDEPSSLDPQLAQGMPEMHILRDMFVGLVDEAADASLVAGVAERWEIADEGLTYRFYLRDSKWSDGSPVSADDFVYAWRRAVDPAFGSKYAFFLYPVKNAQAINEGKLPVDQLGIVAKDDKTLVVTLEHPTPYFLDMLVNAVAYPVPKKTVEQHGAAWTRPENIVVNGAYHLKDWQPQGFLRLEKSPLYYGADSVRLDEVIYYPTPDQSAALKRYRAGELDLTSDVPNEQMPWIRAHLKDELKINPYLGVFYFGFNLTKAPFKDNPKLRAALSLAVDREPIVEHITAGGEKPAFHFVVPQIQGYTPYIPADAQLSREQRLEKARALYAEAGYSKENPLKIELLYNTNEVNKKISVAIAAMWQSALGVQTQLVNKEWKTYLIDRRNYDTQVFRGTWVGDYNDANTFLDLFVSGGGSNTVGLADKEFDKLIAQAAGEQDQTARASLLQQAERRLLDNYSLIPIYFFVSKHMVKPYVRGYQENVMDHWHSKYLWIER</sequence>
<keyword evidence="8" id="KW-1185">Reference proteome</keyword>
<dbReference type="OrthoDB" id="9801912at2"/>
<evidence type="ECO:0000313" key="8">
    <source>
        <dbReference type="Proteomes" id="UP000000248"/>
    </source>
</evidence>
<dbReference type="GO" id="GO:1904680">
    <property type="term" value="F:peptide transmembrane transporter activity"/>
    <property type="evidence" value="ECO:0007669"/>
    <property type="project" value="TreeGrafter"/>
</dbReference>
<proteinExistence type="inferred from homology"/>
<dbReference type="HOGENOM" id="CLU_017028_0_3_6"/>
<comment type="subcellular location">
    <subcellularLocation>
        <location evidence="1">Cell envelope</location>
    </subcellularLocation>
</comment>
<dbReference type="GO" id="GO:0030288">
    <property type="term" value="C:outer membrane-bounded periplasmic space"/>
    <property type="evidence" value="ECO:0007669"/>
    <property type="project" value="TreeGrafter"/>
</dbReference>
<gene>
    <name evidence="7" type="ordered locus">DNO_0452</name>
</gene>
<protein>
    <submittedName>
        <fullName evidence="7">Oligopeptide transport protein</fullName>
    </submittedName>
</protein>
<dbReference type="eggNOG" id="COG4166">
    <property type="taxonomic scope" value="Bacteria"/>
</dbReference>
<dbReference type="Gene3D" id="3.40.190.10">
    <property type="entry name" value="Periplasmic binding protein-like II"/>
    <property type="match status" value="1"/>
</dbReference>
<feature type="domain" description="Solute-binding protein family 5" evidence="6">
    <location>
        <begin position="67"/>
        <end position="446"/>
    </location>
</feature>
<evidence type="ECO:0000259" key="6">
    <source>
        <dbReference type="Pfam" id="PF00496"/>
    </source>
</evidence>
<dbReference type="Gene3D" id="3.10.105.10">
    <property type="entry name" value="Dipeptide-binding Protein, Domain 3"/>
    <property type="match status" value="1"/>
</dbReference>
<keyword evidence="4 5" id="KW-0732">Signal</keyword>
<dbReference type="AlphaFoldDB" id="A5EVS7"/>
<dbReference type="GO" id="GO:0043190">
    <property type="term" value="C:ATP-binding cassette (ABC) transporter complex"/>
    <property type="evidence" value="ECO:0007669"/>
    <property type="project" value="InterPro"/>
</dbReference>
<name>A5EVS7_DICNV</name>
<dbReference type="Proteomes" id="UP000000248">
    <property type="component" value="Chromosome"/>
</dbReference>
<dbReference type="SUPFAM" id="SSF53850">
    <property type="entry name" value="Periplasmic binding protein-like II"/>
    <property type="match status" value="1"/>
</dbReference>
<evidence type="ECO:0000256" key="1">
    <source>
        <dbReference type="ARBA" id="ARBA00004196"/>
    </source>
</evidence>
<dbReference type="PANTHER" id="PTHR30290:SF10">
    <property type="entry name" value="PERIPLASMIC OLIGOPEPTIDE-BINDING PROTEIN-RELATED"/>
    <property type="match status" value="1"/>
</dbReference>
<dbReference type="PANTHER" id="PTHR30290">
    <property type="entry name" value="PERIPLASMIC BINDING COMPONENT OF ABC TRANSPORTER"/>
    <property type="match status" value="1"/>
</dbReference>